<evidence type="ECO:0000313" key="3">
    <source>
        <dbReference type="Proteomes" id="UP000199019"/>
    </source>
</evidence>
<gene>
    <name evidence="2" type="ORF">SAMN05216199_4114</name>
</gene>
<keyword evidence="3" id="KW-1185">Reference proteome</keyword>
<dbReference type="AlphaFoldDB" id="A0A1H9XP87"/>
<dbReference type="STRING" id="587636.SAMN05216199_4114"/>
<proteinExistence type="predicted"/>
<accession>A0A1H9XP87</accession>
<dbReference type="OrthoDB" id="3828153at2"/>
<evidence type="ECO:0000259" key="1">
    <source>
        <dbReference type="Pfam" id="PF05117"/>
    </source>
</evidence>
<dbReference type="Proteomes" id="UP000199019">
    <property type="component" value="Unassembled WGS sequence"/>
</dbReference>
<protein>
    <recommendedName>
        <fullName evidence="1">DUF695 domain-containing protein</fullName>
    </recommendedName>
</protein>
<dbReference type="Pfam" id="PF05117">
    <property type="entry name" value="DUF695"/>
    <property type="match status" value="1"/>
</dbReference>
<evidence type="ECO:0000313" key="2">
    <source>
        <dbReference type="EMBL" id="SES47607.1"/>
    </source>
</evidence>
<organism evidence="2 3">
    <name type="scientific">Pedococcus cremeus</name>
    <dbReference type="NCBI Taxonomy" id="587636"/>
    <lineage>
        <taxon>Bacteria</taxon>
        <taxon>Bacillati</taxon>
        <taxon>Actinomycetota</taxon>
        <taxon>Actinomycetes</taxon>
        <taxon>Micrococcales</taxon>
        <taxon>Intrasporangiaceae</taxon>
        <taxon>Pedococcus</taxon>
    </lineage>
</organism>
<dbReference type="EMBL" id="FOHB01000009">
    <property type="protein sequence ID" value="SES47607.1"/>
    <property type="molecule type" value="Genomic_DNA"/>
</dbReference>
<dbReference type="InterPro" id="IPR016097">
    <property type="entry name" value="DUF695"/>
</dbReference>
<dbReference type="RefSeq" id="WP_091762249.1">
    <property type="nucleotide sequence ID" value="NZ_FOHB01000009.1"/>
</dbReference>
<sequence length="346" mass="37817">MRLFQRDARPHEPAAAIAAFWEWWAAEGRASVTQALEDRDPQRVGDALSEAVSAIHPDLAWELGAGDLAQHVLVLSAEGDPELRPLANRWLRASPGIDETWEYAASRQAAPDVEQIALGLGGREIAFSDVRVGARREGCHLDVLVYHPLFRELEEQVRGQIAFLALDSALGEDDVEAWVGEITPTTEPPLDGFGLSALRSVVRDLRDDNTDADGTPHWVIMEGQGDEGPVMALAQVPLSPTTAPTFDTHVAVLVPYTDLTEQGYPGPGSLGPLRALEEHLGERINGSGRIVAHQSHRGMRVLHIYVDSTTPAVEQMRAAVEAWDQGRIRVQVTPDPGWHNVAHLRS</sequence>
<name>A0A1H9XP87_9MICO</name>
<reference evidence="3" key="1">
    <citation type="submission" date="2016-10" db="EMBL/GenBank/DDBJ databases">
        <authorList>
            <person name="Varghese N."/>
            <person name="Submissions S."/>
        </authorList>
    </citation>
    <scope>NUCLEOTIDE SEQUENCE [LARGE SCALE GENOMIC DNA]</scope>
    <source>
        <strain evidence="3">CGMCC 1.6963</strain>
    </source>
</reference>
<feature type="domain" description="DUF695" evidence="1">
    <location>
        <begin position="244"/>
        <end position="339"/>
    </location>
</feature>